<name>A0AAN7Q6L7_9MYRT</name>
<accession>A0AAN7Q6L7</accession>
<keyword evidence="3" id="KW-0804">Transcription</keyword>
<evidence type="ECO:0000259" key="5">
    <source>
        <dbReference type="PROSITE" id="PS51742"/>
    </source>
</evidence>
<keyword evidence="7" id="KW-1185">Reference proteome</keyword>
<dbReference type="GO" id="GO:0005634">
    <property type="term" value="C:nucleus"/>
    <property type="evidence" value="ECO:0007669"/>
    <property type="project" value="TreeGrafter"/>
</dbReference>
<dbReference type="AlphaFoldDB" id="A0AAN7Q6L7"/>
<protein>
    <recommendedName>
        <fullName evidence="5">PPC domain-containing protein</fullName>
    </recommendedName>
</protein>
<dbReference type="PROSITE" id="PS51742">
    <property type="entry name" value="PPC"/>
    <property type="match status" value="1"/>
</dbReference>
<dbReference type="InterPro" id="IPR014476">
    <property type="entry name" value="AHL15-29"/>
</dbReference>
<dbReference type="EMBL" id="JAXIOK010000011">
    <property type="protein sequence ID" value="KAK4759994.1"/>
    <property type="molecule type" value="Genomic_DNA"/>
</dbReference>
<dbReference type="SUPFAM" id="SSF117856">
    <property type="entry name" value="AF0104/ALDC/Ptd012-like"/>
    <property type="match status" value="1"/>
</dbReference>
<sequence length="102" mass="10038">MAAAPGGVMSLRGRFEIVSITGAIFPAPSPAGATGLTGQVVGGAAVGPLAASGPVMVVAAFGNATYERLPLDYEEAEAPKKMHLEPDSANSAAAQSSAVLTV</sequence>
<evidence type="ECO:0000313" key="6">
    <source>
        <dbReference type="EMBL" id="KAK4759994.1"/>
    </source>
</evidence>
<dbReference type="PANTHER" id="PTHR31100">
    <property type="entry name" value="AT-HOOK MOTIF NUCLEAR-LOCALIZED PROTEIN 15"/>
    <property type="match status" value="1"/>
</dbReference>
<feature type="domain" description="PPC" evidence="5">
    <location>
        <begin position="1"/>
        <end position="83"/>
    </location>
</feature>
<proteinExistence type="predicted"/>
<evidence type="ECO:0000313" key="7">
    <source>
        <dbReference type="Proteomes" id="UP001345219"/>
    </source>
</evidence>
<dbReference type="GO" id="GO:0003700">
    <property type="term" value="F:DNA-binding transcription factor activity"/>
    <property type="evidence" value="ECO:0007669"/>
    <property type="project" value="TreeGrafter"/>
</dbReference>
<evidence type="ECO:0000256" key="1">
    <source>
        <dbReference type="ARBA" id="ARBA00023015"/>
    </source>
</evidence>
<keyword evidence="1" id="KW-0805">Transcription regulation</keyword>
<keyword evidence="4" id="KW-0539">Nucleus</keyword>
<evidence type="ECO:0000256" key="4">
    <source>
        <dbReference type="ARBA" id="ARBA00023242"/>
    </source>
</evidence>
<gene>
    <name evidence="6" type="ORF">SAY87_023125</name>
</gene>
<dbReference type="GO" id="GO:0003680">
    <property type="term" value="F:minor groove of adenine-thymine-rich DNA binding"/>
    <property type="evidence" value="ECO:0007669"/>
    <property type="project" value="InterPro"/>
</dbReference>
<evidence type="ECO:0000256" key="2">
    <source>
        <dbReference type="ARBA" id="ARBA00023125"/>
    </source>
</evidence>
<dbReference type="PANTHER" id="PTHR31100:SF14">
    <property type="entry name" value="AT-HOOK MOTIF NUCLEAR-LOCALIZED PROTEIN 15"/>
    <property type="match status" value="1"/>
</dbReference>
<comment type="caution">
    <text evidence="6">The sequence shown here is derived from an EMBL/GenBank/DDBJ whole genome shotgun (WGS) entry which is preliminary data.</text>
</comment>
<dbReference type="InterPro" id="IPR005175">
    <property type="entry name" value="PPC_dom"/>
</dbReference>
<reference evidence="6 7" key="1">
    <citation type="journal article" date="2023" name="Hortic Res">
        <title>Pangenome of water caltrop reveals structural variations and asymmetric subgenome divergence after allopolyploidization.</title>
        <authorList>
            <person name="Zhang X."/>
            <person name="Chen Y."/>
            <person name="Wang L."/>
            <person name="Yuan Y."/>
            <person name="Fang M."/>
            <person name="Shi L."/>
            <person name="Lu R."/>
            <person name="Comes H.P."/>
            <person name="Ma Y."/>
            <person name="Chen Y."/>
            <person name="Huang G."/>
            <person name="Zhou Y."/>
            <person name="Zheng Z."/>
            <person name="Qiu Y."/>
        </authorList>
    </citation>
    <scope>NUCLEOTIDE SEQUENCE [LARGE SCALE GENOMIC DNA]</scope>
    <source>
        <tissue evidence="6">Roots</tissue>
    </source>
</reference>
<organism evidence="6 7">
    <name type="scientific">Trapa incisa</name>
    <dbReference type="NCBI Taxonomy" id="236973"/>
    <lineage>
        <taxon>Eukaryota</taxon>
        <taxon>Viridiplantae</taxon>
        <taxon>Streptophyta</taxon>
        <taxon>Embryophyta</taxon>
        <taxon>Tracheophyta</taxon>
        <taxon>Spermatophyta</taxon>
        <taxon>Magnoliopsida</taxon>
        <taxon>eudicotyledons</taxon>
        <taxon>Gunneridae</taxon>
        <taxon>Pentapetalae</taxon>
        <taxon>rosids</taxon>
        <taxon>malvids</taxon>
        <taxon>Myrtales</taxon>
        <taxon>Lythraceae</taxon>
        <taxon>Trapa</taxon>
    </lineage>
</organism>
<keyword evidence="2" id="KW-0238">DNA-binding</keyword>
<evidence type="ECO:0000256" key="3">
    <source>
        <dbReference type="ARBA" id="ARBA00023163"/>
    </source>
</evidence>
<dbReference type="Proteomes" id="UP001345219">
    <property type="component" value="Chromosome 17"/>
</dbReference>